<dbReference type="InterPro" id="IPR000305">
    <property type="entry name" value="GIY-YIG_endonuc"/>
</dbReference>
<name>A0A267MM71_9FIRM</name>
<dbReference type="PROSITE" id="PS50164">
    <property type="entry name" value="GIY_YIG"/>
    <property type="match status" value="1"/>
</dbReference>
<evidence type="ECO:0000256" key="1">
    <source>
        <dbReference type="ARBA" id="ARBA00007435"/>
    </source>
</evidence>
<dbReference type="PANTHER" id="PTHR34477:SF1">
    <property type="entry name" value="UPF0213 PROTEIN YHBQ"/>
    <property type="match status" value="1"/>
</dbReference>
<keyword evidence="4" id="KW-1185">Reference proteome</keyword>
<dbReference type="InterPro" id="IPR050190">
    <property type="entry name" value="UPF0213_domain"/>
</dbReference>
<dbReference type="SUPFAM" id="SSF82771">
    <property type="entry name" value="GIY-YIG endonuclease"/>
    <property type="match status" value="1"/>
</dbReference>
<proteinExistence type="inferred from homology"/>
<dbReference type="Pfam" id="PF01541">
    <property type="entry name" value="GIY-YIG"/>
    <property type="match status" value="1"/>
</dbReference>
<comment type="caution">
    <text evidence="3">The sequence shown here is derived from an EMBL/GenBank/DDBJ whole genome shotgun (WGS) entry which is preliminary data.</text>
</comment>
<accession>A0A267MM71</accession>
<dbReference type="CDD" id="cd10456">
    <property type="entry name" value="GIY-YIG_UPF0213"/>
    <property type="match status" value="1"/>
</dbReference>
<dbReference type="Gene3D" id="3.40.1440.10">
    <property type="entry name" value="GIY-YIG endonuclease"/>
    <property type="match status" value="1"/>
</dbReference>
<dbReference type="PANTHER" id="PTHR34477">
    <property type="entry name" value="UPF0213 PROTEIN YHBQ"/>
    <property type="match status" value="1"/>
</dbReference>
<feature type="domain" description="GIY-YIG" evidence="2">
    <location>
        <begin position="1"/>
        <end position="77"/>
    </location>
</feature>
<dbReference type="Proteomes" id="UP000216024">
    <property type="component" value="Unassembled WGS sequence"/>
</dbReference>
<protein>
    <recommendedName>
        <fullName evidence="2">GIY-YIG domain-containing protein</fullName>
    </recommendedName>
</protein>
<dbReference type="EMBL" id="NIBG01000002">
    <property type="protein sequence ID" value="PAB60704.1"/>
    <property type="molecule type" value="Genomic_DNA"/>
</dbReference>
<dbReference type="AlphaFoldDB" id="A0A267MM71"/>
<dbReference type="InterPro" id="IPR035901">
    <property type="entry name" value="GIY-YIG_endonuc_sf"/>
</dbReference>
<dbReference type="OrthoDB" id="9807770at2"/>
<evidence type="ECO:0000313" key="4">
    <source>
        <dbReference type="Proteomes" id="UP000216024"/>
    </source>
</evidence>
<organism evidence="3 4">
    <name type="scientific">Anaeromicrobium sediminis</name>
    <dbReference type="NCBI Taxonomy" id="1478221"/>
    <lineage>
        <taxon>Bacteria</taxon>
        <taxon>Bacillati</taxon>
        <taxon>Bacillota</taxon>
        <taxon>Clostridia</taxon>
        <taxon>Peptostreptococcales</taxon>
        <taxon>Thermotaleaceae</taxon>
        <taxon>Anaeromicrobium</taxon>
    </lineage>
</organism>
<gene>
    <name evidence="3" type="ORF">CCE28_03965</name>
</gene>
<sequence>MHFAYMVRCSDNSLYSGYTKGNGPEKRIEMHNRGIGSKYTRARLPVKLVYFEKFQSKSEAMKREYAFKKLNKKQKEKLVKEFGME</sequence>
<dbReference type="RefSeq" id="WP_095131197.1">
    <property type="nucleotide sequence ID" value="NZ_NIBG01000002.1"/>
</dbReference>
<evidence type="ECO:0000259" key="2">
    <source>
        <dbReference type="PROSITE" id="PS50164"/>
    </source>
</evidence>
<comment type="similarity">
    <text evidence="1">Belongs to the UPF0213 family.</text>
</comment>
<evidence type="ECO:0000313" key="3">
    <source>
        <dbReference type="EMBL" id="PAB60704.1"/>
    </source>
</evidence>
<reference evidence="3 4" key="1">
    <citation type="submission" date="2017-06" db="EMBL/GenBank/DDBJ databases">
        <title>Draft genome sequence of anaerobic fermentative bacterium Anaeromicrobium sediminis DY2726D isolated from West Pacific Ocean sediments.</title>
        <authorList>
            <person name="Zeng X."/>
        </authorList>
    </citation>
    <scope>NUCLEOTIDE SEQUENCE [LARGE SCALE GENOMIC DNA]</scope>
    <source>
        <strain evidence="3 4">DY2726D</strain>
    </source>
</reference>